<feature type="transmembrane region" description="Helical" evidence="6">
    <location>
        <begin position="32"/>
        <end position="51"/>
    </location>
</feature>
<feature type="transmembrane region" description="Helical" evidence="6">
    <location>
        <begin position="58"/>
        <end position="77"/>
    </location>
</feature>
<feature type="transmembrane region" description="Helical" evidence="6">
    <location>
        <begin position="262"/>
        <end position="282"/>
    </location>
</feature>
<dbReference type="Proteomes" id="UP001597544">
    <property type="component" value="Unassembled WGS sequence"/>
</dbReference>
<accession>A0ABW5IPF3</accession>
<proteinExistence type="predicted"/>
<protein>
    <submittedName>
        <fullName evidence="9">ComEC/Rec2 family competence protein</fullName>
    </submittedName>
</protein>
<evidence type="ECO:0000256" key="2">
    <source>
        <dbReference type="ARBA" id="ARBA00022475"/>
    </source>
</evidence>
<organism evidence="9 10">
    <name type="scientific">Pontibacter locisalis</name>
    <dbReference type="NCBI Taxonomy" id="1719035"/>
    <lineage>
        <taxon>Bacteria</taxon>
        <taxon>Pseudomonadati</taxon>
        <taxon>Bacteroidota</taxon>
        <taxon>Cytophagia</taxon>
        <taxon>Cytophagales</taxon>
        <taxon>Hymenobacteraceae</taxon>
        <taxon>Pontibacter</taxon>
    </lineage>
</organism>
<evidence type="ECO:0000313" key="9">
    <source>
        <dbReference type="EMBL" id="MFD2515001.1"/>
    </source>
</evidence>
<gene>
    <name evidence="9" type="ORF">ACFSRY_14080</name>
</gene>
<evidence type="ECO:0000256" key="1">
    <source>
        <dbReference type="ARBA" id="ARBA00004651"/>
    </source>
</evidence>
<keyword evidence="2" id="KW-1003">Cell membrane</keyword>
<dbReference type="InterPro" id="IPR052159">
    <property type="entry name" value="Competence_DNA_uptake"/>
</dbReference>
<feature type="transmembrane region" description="Helical" evidence="6">
    <location>
        <begin position="340"/>
        <end position="359"/>
    </location>
</feature>
<feature type="transmembrane region" description="Helical" evidence="6">
    <location>
        <begin position="421"/>
        <end position="439"/>
    </location>
</feature>
<keyword evidence="5 6" id="KW-0472">Membrane</keyword>
<comment type="caution">
    <text evidence="9">The sequence shown here is derived from an EMBL/GenBank/DDBJ whole genome shotgun (WGS) entry which is preliminary data.</text>
</comment>
<evidence type="ECO:0000256" key="6">
    <source>
        <dbReference type="SAM" id="Phobius"/>
    </source>
</evidence>
<feature type="domain" description="DUF4131" evidence="8">
    <location>
        <begin position="36"/>
        <end position="194"/>
    </location>
</feature>
<keyword evidence="3 6" id="KW-0812">Transmembrane</keyword>
<evidence type="ECO:0000259" key="8">
    <source>
        <dbReference type="Pfam" id="PF13567"/>
    </source>
</evidence>
<feature type="transmembrane region" description="Helical" evidence="6">
    <location>
        <begin position="446"/>
        <end position="468"/>
    </location>
</feature>
<dbReference type="PANTHER" id="PTHR30619">
    <property type="entry name" value="DNA INTERNALIZATION/COMPETENCE PROTEIN COMEC/REC2"/>
    <property type="match status" value="1"/>
</dbReference>
<evidence type="ECO:0000256" key="3">
    <source>
        <dbReference type="ARBA" id="ARBA00022692"/>
    </source>
</evidence>
<reference evidence="10" key="1">
    <citation type="journal article" date="2019" name="Int. J. Syst. Evol. Microbiol.">
        <title>The Global Catalogue of Microorganisms (GCM) 10K type strain sequencing project: providing services to taxonomists for standard genome sequencing and annotation.</title>
        <authorList>
            <consortium name="The Broad Institute Genomics Platform"/>
            <consortium name="The Broad Institute Genome Sequencing Center for Infectious Disease"/>
            <person name="Wu L."/>
            <person name="Ma J."/>
        </authorList>
    </citation>
    <scope>NUCLEOTIDE SEQUENCE [LARGE SCALE GENOMIC DNA]</scope>
    <source>
        <strain evidence="10">KCTC 42498</strain>
    </source>
</reference>
<evidence type="ECO:0000313" key="10">
    <source>
        <dbReference type="Proteomes" id="UP001597544"/>
    </source>
</evidence>
<dbReference type="NCBIfam" id="TIGR00360">
    <property type="entry name" value="ComEC_N-term"/>
    <property type="match status" value="1"/>
</dbReference>
<feature type="transmembrane region" description="Helical" evidence="6">
    <location>
        <begin position="514"/>
        <end position="531"/>
    </location>
</feature>
<dbReference type="Pfam" id="PF13567">
    <property type="entry name" value="DUF4131"/>
    <property type="match status" value="1"/>
</dbReference>
<dbReference type="EMBL" id="JBHULU010000021">
    <property type="protein sequence ID" value="MFD2515001.1"/>
    <property type="molecule type" value="Genomic_DNA"/>
</dbReference>
<feature type="transmembrane region" description="Helical" evidence="6">
    <location>
        <begin position="365"/>
        <end position="382"/>
    </location>
</feature>
<comment type="subcellular location">
    <subcellularLocation>
        <location evidence="1">Cell membrane</location>
        <topology evidence="1">Multi-pass membrane protein</topology>
    </subcellularLocation>
</comment>
<feature type="transmembrane region" description="Helical" evidence="6">
    <location>
        <begin position="488"/>
        <end position="507"/>
    </location>
</feature>
<keyword evidence="10" id="KW-1185">Reference proteome</keyword>
<feature type="transmembrane region" description="Helical" evidence="6">
    <location>
        <begin position="294"/>
        <end position="310"/>
    </location>
</feature>
<dbReference type="InterPro" id="IPR025405">
    <property type="entry name" value="DUF4131"/>
</dbReference>
<evidence type="ECO:0000256" key="5">
    <source>
        <dbReference type="ARBA" id="ARBA00023136"/>
    </source>
</evidence>
<dbReference type="RefSeq" id="WP_377508850.1">
    <property type="nucleotide sequence ID" value="NZ_JBHULU010000021.1"/>
</dbReference>
<evidence type="ECO:0000256" key="4">
    <source>
        <dbReference type="ARBA" id="ARBA00022989"/>
    </source>
</evidence>
<evidence type="ECO:0000259" key="7">
    <source>
        <dbReference type="Pfam" id="PF03772"/>
    </source>
</evidence>
<feature type="domain" description="ComEC/Rec2-related protein" evidence="7">
    <location>
        <begin position="240"/>
        <end position="507"/>
    </location>
</feature>
<dbReference type="Pfam" id="PF03772">
    <property type="entry name" value="Competence"/>
    <property type="match status" value="1"/>
</dbReference>
<keyword evidence="4 6" id="KW-1133">Transmembrane helix</keyword>
<dbReference type="PANTHER" id="PTHR30619:SF1">
    <property type="entry name" value="RECOMBINATION PROTEIN 2"/>
    <property type="match status" value="1"/>
</dbReference>
<feature type="transmembrane region" description="Helical" evidence="6">
    <location>
        <begin position="7"/>
        <end position="26"/>
    </location>
</feature>
<feature type="transmembrane region" description="Helical" evidence="6">
    <location>
        <begin position="394"/>
        <end position="415"/>
    </location>
</feature>
<sequence>MLRWAPYPFVRVALSFAAGILLYIITGREFRFSLELLAFFFAAFVVAVLLTRRVKSAFATNIAGILALLTFFSAGLFTTHYRTAYHQQDHLLHLQEQPAHYTGVVTDYVVQKAGYQSTVVEVQQVLVNGSWQRATGRVQLSVPHDSDKTYELAYGDVLLVKGSPEPVAPPANPGQFDYRQYLANKNIYHRHYLQAYQYGKVSNDPPLGILSYSIQLRGKLDALLQEKLDEKREYGIASALLLGVKDELDNNIRKTYANTGTMHVLAVSGLHVGLIFTVLMLLLTQFNRTGRQRLVGAVVILLVLWLYAFITGLSPSVLRAVLMFSLVTVGLAIKRRTNIYNTVAVAALVLLFINPYNLLEVGFQLSFLAVLGIVYLQPRLYTLVQVDNWLLDKVWALFTVAIAAQLATFPLGLFYFHQFPVYFWLANIVVVPMATVVLYSGMVALAFSWVPGLSWLLFKLHFGFIWLMNEFNVWVQQLPGALINGIDISLLQAVLLYMLMFTFILFLFNKRLRYVWFATGIVAVFSVQEILEVVEQKNQKLLTVYSLRGSTGVSLLQGQQAVVIADSALLQDENNYTFNVQPQLWARGVQQPEFVTLGQDKLPFASSVRLADENQLLVWQGQSWLILSSPPVLQPKEQLQTDYILLRNNVRLEPGMLPKYTFKQIIIDASNSIWYRKKLKEQLDAQSIAYHDIAEDGAFIVEVE</sequence>
<name>A0ABW5IPF3_9BACT</name>
<dbReference type="InterPro" id="IPR004477">
    <property type="entry name" value="ComEC_N"/>
</dbReference>